<evidence type="ECO:0000313" key="2">
    <source>
        <dbReference type="EMBL" id="HJA78208.1"/>
    </source>
</evidence>
<dbReference type="InterPro" id="IPR009380">
    <property type="entry name" value="DUF1036"/>
</dbReference>
<keyword evidence="1" id="KW-0732">Signal</keyword>
<evidence type="ECO:0000256" key="1">
    <source>
        <dbReference type="SAM" id="SignalP"/>
    </source>
</evidence>
<name>A0A9D2KPR9_9BACT</name>
<gene>
    <name evidence="2" type="ORF">H9784_01365</name>
</gene>
<reference evidence="2" key="1">
    <citation type="journal article" date="2021" name="PeerJ">
        <title>Extensive microbial diversity within the chicken gut microbiome revealed by metagenomics and culture.</title>
        <authorList>
            <person name="Gilroy R."/>
            <person name="Ravi A."/>
            <person name="Getino M."/>
            <person name="Pursley I."/>
            <person name="Horton D.L."/>
            <person name="Alikhan N.F."/>
            <person name="Baker D."/>
            <person name="Gharbi K."/>
            <person name="Hall N."/>
            <person name="Watson M."/>
            <person name="Adriaenssens E.M."/>
            <person name="Foster-Nyarko E."/>
            <person name="Jarju S."/>
            <person name="Secka A."/>
            <person name="Antonio M."/>
            <person name="Oren A."/>
            <person name="Chaudhuri R.R."/>
            <person name="La Ragione R."/>
            <person name="Hildebrand F."/>
            <person name="Pallen M.J."/>
        </authorList>
    </citation>
    <scope>NUCLEOTIDE SEQUENCE</scope>
    <source>
        <strain evidence="2">5032</strain>
    </source>
</reference>
<feature type="chain" id="PRO_5038800521" evidence="1">
    <location>
        <begin position="24"/>
        <end position="134"/>
    </location>
</feature>
<proteinExistence type="predicted"/>
<accession>A0A9D2KPR9</accession>
<comment type="caution">
    <text evidence="2">The sequence shown here is derived from an EMBL/GenBank/DDBJ whole genome shotgun (WGS) entry which is preliminary data.</text>
</comment>
<dbReference type="Proteomes" id="UP000823821">
    <property type="component" value="Unassembled WGS sequence"/>
</dbReference>
<sequence>MRLLLLPLLLLCGLLCAASPAQALVIEANNHSRSVVTLAVHYLRPNGQWSTDGWFSIQPGKTLNLSVDSRNTVFYVHAVRIRDGKVYTLGDTIERWVCDQPFSLVNNAQPTAGGRMALFSQYEAPNLSIAINFN</sequence>
<organism evidence="2 3">
    <name type="scientific">Candidatus Desulfovibrio intestinavium</name>
    <dbReference type="NCBI Taxonomy" id="2838534"/>
    <lineage>
        <taxon>Bacteria</taxon>
        <taxon>Pseudomonadati</taxon>
        <taxon>Thermodesulfobacteriota</taxon>
        <taxon>Desulfovibrionia</taxon>
        <taxon>Desulfovibrionales</taxon>
        <taxon>Desulfovibrionaceae</taxon>
        <taxon>Desulfovibrio</taxon>
    </lineage>
</organism>
<dbReference type="EMBL" id="DWZD01000011">
    <property type="protein sequence ID" value="HJA78208.1"/>
    <property type="molecule type" value="Genomic_DNA"/>
</dbReference>
<dbReference type="AlphaFoldDB" id="A0A9D2KPR9"/>
<feature type="signal peptide" evidence="1">
    <location>
        <begin position="1"/>
        <end position="23"/>
    </location>
</feature>
<evidence type="ECO:0000313" key="3">
    <source>
        <dbReference type="Proteomes" id="UP000823821"/>
    </source>
</evidence>
<reference evidence="2" key="2">
    <citation type="submission" date="2021-04" db="EMBL/GenBank/DDBJ databases">
        <authorList>
            <person name="Gilroy R."/>
        </authorList>
    </citation>
    <scope>NUCLEOTIDE SEQUENCE</scope>
    <source>
        <strain evidence="2">5032</strain>
    </source>
</reference>
<protein>
    <submittedName>
        <fullName evidence="2">DUF1036 domain-containing protein</fullName>
    </submittedName>
</protein>
<dbReference type="Pfam" id="PF06282">
    <property type="entry name" value="DUF1036"/>
    <property type="match status" value="1"/>
</dbReference>